<keyword evidence="1" id="KW-1185">Reference proteome</keyword>
<proteinExistence type="predicted"/>
<organism evidence="1 2">
    <name type="scientific">Meloidogyne incognita</name>
    <name type="common">Southern root-knot nematode worm</name>
    <name type="synonym">Oxyuris incognita</name>
    <dbReference type="NCBI Taxonomy" id="6306"/>
    <lineage>
        <taxon>Eukaryota</taxon>
        <taxon>Metazoa</taxon>
        <taxon>Ecdysozoa</taxon>
        <taxon>Nematoda</taxon>
        <taxon>Chromadorea</taxon>
        <taxon>Rhabditida</taxon>
        <taxon>Tylenchina</taxon>
        <taxon>Tylenchomorpha</taxon>
        <taxon>Tylenchoidea</taxon>
        <taxon>Meloidogynidae</taxon>
        <taxon>Meloidogyninae</taxon>
        <taxon>Meloidogyne</taxon>
        <taxon>Meloidogyne incognita group</taxon>
    </lineage>
</organism>
<evidence type="ECO:0000313" key="1">
    <source>
        <dbReference type="Proteomes" id="UP000887563"/>
    </source>
</evidence>
<dbReference type="WBParaSite" id="Minc3s01070g20424">
    <property type="protein sequence ID" value="Minc3s01070g20424"/>
    <property type="gene ID" value="Minc3s01070g20424"/>
</dbReference>
<protein>
    <submittedName>
        <fullName evidence="2">Uncharacterized protein</fullName>
    </submittedName>
</protein>
<dbReference type="AlphaFoldDB" id="A0A914LZ66"/>
<dbReference type="Proteomes" id="UP000887563">
    <property type="component" value="Unplaced"/>
</dbReference>
<reference evidence="2" key="1">
    <citation type="submission" date="2022-11" db="UniProtKB">
        <authorList>
            <consortium name="WormBaseParasite"/>
        </authorList>
    </citation>
    <scope>IDENTIFICATION</scope>
</reference>
<name>A0A914LZ66_MELIC</name>
<evidence type="ECO:0000313" key="2">
    <source>
        <dbReference type="WBParaSite" id="Minc3s01070g20424"/>
    </source>
</evidence>
<accession>A0A914LZ66</accession>
<sequence>MQKAQFWLQEQLDLSAHIQFCNYWRQIMKKNFYSLCCFKNYSLCCFKICESVAKPLDYYNNNIVGSLNLIKVFIKF</sequence>